<gene>
    <name evidence="6" type="ORF">SAMN05660831_00289</name>
</gene>
<dbReference type="STRING" id="1123397.SAMN05660831_00289"/>
<proteinExistence type="predicted"/>
<organism evidence="6 7">
    <name type="scientific">Thiohalospira halophila DSM 15071</name>
    <dbReference type="NCBI Taxonomy" id="1123397"/>
    <lineage>
        <taxon>Bacteria</taxon>
        <taxon>Pseudomonadati</taxon>
        <taxon>Pseudomonadota</taxon>
        <taxon>Gammaproteobacteria</taxon>
        <taxon>Thiohalospirales</taxon>
        <taxon>Thiohalospiraceae</taxon>
        <taxon>Thiohalospira</taxon>
    </lineage>
</organism>
<evidence type="ECO:0000256" key="5">
    <source>
        <dbReference type="SAM" id="MobiDB-lite"/>
    </source>
</evidence>
<evidence type="ECO:0000256" key="2">
    <source>
        <dbReference type="ARBA" id="ARBA00022618"/>
    </source>
</evidence>
<keyword evidence="4" id="KW-0131">Cell cycle</keyword>
<evidence type="ECO:0000313" key="7">
    <source>
        <dbReference type="Proteomes" id="UP000198611"/>
    </source>
</evidence>
<dbReference type="Pfam" id="PF04079">
    <property type="entry name" value="SMC_ScpB"/>
    <property type="match status" value="1"/>
</dbReference>
<evidence type="ECO:0000313" key="6">
    <source>
        <dbReference type="EMBL" id="SFC97281.1"/>
    </source>
</evidence>
<dbReference type="PANTHER" id="PTHR34298">
    <property type="entry name" value="SEGREGATION AND CONDENSATION PROTEIN B"/>
    <property type="match status" value="1"/>
</dbReference>
<accession>A0A1I1NI24</accession>
<dbReference type="InterPro" id="IPR005234">
    <property type="entry name" value="ScpB_csome_segregation"/>
</dbReference>
<dbReference type="RefSeq" id="WP_093426968.1">
    <property type="nucleotide sequence ID" value="NZ_FOMJ01000001.1"/>
</dbReference>
<protein>
    <submittedName>
        <fullName evidence="6">Segregation and condensation protein B</fullName>
    </submittedName>
</protein>
<dbReference type="InterPro" id="IPR036390">
    <property type="entry name" value="WH_DNA-bd_sf"/>
</dbReference>
<dbReference type="PIRSF" id="PIRSF019345">
    <property type="entry name" value="ScpB"/>
    <property type="match status" value="1"/>
</dbReference>
<dbReference type="SUPFAM" id="SSF46785">
    <property type="entry name" value="Winged helix' DNA-binding domain"/>
    <property type="match status" value="2"/>
</dbReference>
<keyword evidence="3" id="KW-0159">Chromosome partition</keyword>
<evidence type="ECO:0000256" key="3">
    <source>
        <dbReference type="ARBA" id="ARBA00022829"/>
    </source>
</evidence>
<dbReference type="Gene3D" id="1.10.10.10">
    <property type="entry name" value="Winged helix-like DNA-binding domain superfamily/Winged helix DNA-binding domain"/>
    <property type="match status" value="2"/>
</dbReference>
<keyword evidence="7" id="KW-1185">Reference proteome</keyword>
<keyword evidence="1" id="KW-0963">Cytoplasm</keyword>
<feature type="region of interest" description="Disordered" evidence="5">
    <location>
        <begin position="185"/>
        <end position="215"/>
    </location>
</feature>
<dbReference type="InterPro" id="IPR036388">
    <property type="entry name" value="WH-like_DNA-bd_sf"/>
</dbReference>
<dbReference type="EMBL" id="FOMJ01000001">
    <property type="protein sequence ID" value="SFC97281.1"/>
    <property type="molecule type" value="Genomic_DNA"/>
</dbReference>
<dbReference type="GO" id="GO:0051304">
    <property type="term" value="P:chromosome separation"/>
    <property type="evidence" value="ECO:0007669"/>
    <property type="project" value="InterPro"/>
</dbReference>
<dbReference type="PANTHER" id="PTHR34298:SF2">
    <property type="entry name" value="SEGREGATION AND CONDENSATION PROTEIN B"/>
    <property type="match status" value="1"/>
</dbReference>
<evidence type="ECO:0000256" key="1">
    <source>
        <dbReference type="ARBA" id="ARBA00022490"/>
    </source>
</evidence>
<sequence>MDAEIERLKPEVEALLFASERPLTVARLQQLLADRPAEEGDEGPASQALEAALRALAADYEGRGVELVELAGGWRFRTRPELGPRVSRLWEEKPPRYSRALLETLAIIAYRQPVTRGEVEEVRGVTVSSSIMKTLQEREWVRTVGHREVPGRPALYATTRAFLEHFNLNGLEDLPPLAELRSLDEIGAELDSGSEASAPDPFEGDEEQPPRGGDE</sequence>
<reference evidence="6 7" key="1">
    <citation type="submission" date="2016-10" db="EMBL/GenBank/DDBJ databases">
        <authorList>
            <person name="de Groot N.N."/>
        </authorList>
    </citation>
    <scope>NUCLEOTIDE SEQUENCE [LARGE SCALE GENOMIC DNA]</scope>
    <source>
        <strain evidence="6 7">HL3</strain>
    </source>
</reference>
<name>A0A1I1NI24_9GAMM</name>
<dbReference type="Proteomes" id="UP000198611">
    <property type="component" value="Unassembled WGS sequence"/>
</dbReference>
<dbReference type="AlphaFoldDB" id="A0A1I1NI24"/>
<keyword evidence="2" id="KW-0132">Cell division</keyword>
<dbReference type="GO" id="GO:0051301">
    <property type="term" value="P:cell division"/>
    <property type="evidence" value="ECO:0007669"/>
    <property type="project" value="UniProtKB-KW"/>
</dbReference>
<dbReference type="NCBIfam" id="TIGR00281">
    <property type="entry name" value="SMC-Scp complex subunit ScpB"/>
    <property type="match status" value="1"/>
</dbReference>
<dbReference type="OrthoDB" id="9806226at2"/>
<evidence type="ECO:0000256" key="4">
    <source>
        <dbReference type="ARBA" id="ARBA00023306"/>
    </source>
</evidence>